<sequence length="261" mass="28526">MDTNSSTSVGSSMAVVSDSSVPQVPLSVASKKTTSLSSDAVRDLLLWKDVKLTGALFAVGNLFFFLTLWSKYSFLRVFSTAAFLYLVCGVALTNISKLLHRATGTNLLETATPSAIYLKRETLERHVDDFVTVVNAAVDEIKKAVYCVDNKNSIVLIGVFFVSLQVGKIVPDLVLAYLIFLFIFVAPPTYDANREKIDAWVDKLQENAGQTYQRSVELSAKKLGELKTTIAEKSTPYLDKAGPKAQELASKIGLTPSKKSQ</sequence>
<feature type="transmembrane region" description="Helical" evidence="6">
    <location>
        <begin position="169"/>
        <end position="186"/>
    </location>
</feature>
<dbReference type="PANTHER" id="PTHR10994">
    <property type="entry name" value="RETICULON"/>
    <property type="match status" value="1"/>
</dbReference>
<dbReference type="PANTHER" id="PTHR10994:SF193">
    <property type="entry name" value="RETICULON-LIKE PROTEIN"/>
    <property type="match status" value="1"/>
</dbReference>
<evidence type="ECO:0000256" key="1">
    <source>
        <dbReference type="ARBA" id="ARBA00004477"/>
    </source>
</evidence>
<accession>A0A7S1XD53</accession>
<dbReference type="EMBL" id="HBGH01004420">
    <property type="protein sequence ID" value="CAD9230253.1"/>
    <property type="molecule type" value="Transcribed_RNA"/>
</dbReference>
<keyword evidence="4 6" id="KW-1133">Transmembrane helix</keyword>
<comment type="subcellular location">
    <subcellularLocation>
        <location evidence="1 6">Endoplasmic reticulum membrane</location>
        <topology evidence="1 6">Multi-pass membrane protein</topology>
    </subcellularLocation>
</comment>
<dbReference type="Pfam" id="PF02453">
    <property type="entry name" value="Reticulon"/>
    <property type="match status" value="1"/>
</dbReference>
<gene>
    <name evidence="8" type="ORF">CCAE0312_LOCUS2427</name>
</gene>
<proteinExistence type="predicted"/>
<dbReference type="InterPro" id="IPR003388">
    <property type="entry name" value="Reticulon"/>
</dbReference>
<name>A0A7S1XD53_9RHOD</name>
<reference evidence="8" key="1">
    <citation type="submission" date="2021-01" db="EMBL/GenBank/DDBJ databases">
        <authorList>
            <person name="Corre E."/>
            <person name="Pelletier E."/>
            <person name="Niang G."/>
            <person name="Scheremetjew M."/>
            <person name="Finn R."/>
            <person name="Kale V."/>
            <person name="Holt S."/>
            <person name="Cochrane G."/>
            <person name="Meng A."/>
            <person name="Brown T."/>
            <person name="Cohen L."/>
        </authorList>
    </citation>
    <scope>NUCLEOTIDE SEQUENCE</scope>
    <source>
        <strain evidence="8">SAG 36.94</strain>
    </source>
</reference>
<dbReference type="GO" id="GO:0005789">
    <property type="term" value="C:endoplasmic reticulum membrane"/>
    <property type="evidence" value="ECO:0007669"/>
    <property type="project" value="UniProtKB-SubCell"/>
</dbReference>
<feature type="transmembrane region" description="Helical" evidence="6">
    <location>
        <begin position="77"/>
        <end position="95"/>
    </location>
</feature>
<evidence type="ECO:0000256" key="5">
    <source>
        <dbReference type="ARBA" id="ARBA00023136"/>
    </source>
</evidence>
<evidence type="ECO:0000259" key="7">
    <source>
        <dbReference type="PROSITE" id="PS50845"/>
    </source>
</evidence>
<evidence type="ECO:0000256" key="4">
    <source>
        <dbReference type="ARBA" id="ARBA00022989"/>
    </source>
</evidence>
<dbReference type="InterPro" id="IPR045064">
    <property type="entry name" value="Reticulon-like"/>
</dbReference>
<dbReference type="AlphaFoldDB" id="A0A7S1XD53"/>
<evidence type="ECO:0000256" key="2">
    <source>
        <dbReference type="ARBA" id="ARBA00022692"/>
    </source>
</evidence>
<keyword evidence="3 6" id="KW-0256">Endoplasmic reticulum</keyword>
<keyword evidence="2 6" id="KW-0812">Transmembrane</keyword>
<organism evidence="8">
    <name type="scientific">Compsopogon caeruleus</name>
    <dbReference type="NCBI Taxonomy" id="31354"/>
    <lineage>
        <taxon>Eukaryota</taxon>
        <taxon>Rhodophyta</taxon>
        <taxon>Compsopogonophyceae</taxon>
        <taxon>Compsopogonales</taxon>
        <taxon>Compsopogonaceae</taxon>
        <taxon>Compsopogon</taxon>
    </lineage>
</organism>
<dbReference type="PROSITE" id="PS50845">
    <property type="entry name" value="RETICULON"/>
    <property type="match status" value="1"/>
</dbReference>
<keyword evidence="5 6" id="KW-0472">Membrane</keyword>
<protein>
    <recommendedName>
        <fullName evidence="6">Reticulon-like protein</fullName>
    </recommendedName>
</protein>
<evidence type="ECO:0000313" key="8">
    <source>
        <dbReference type="EMBL" id="CAD9230253.1"/>
    </source>
</evidence>
<feature type="domain" description="Reticulon" evidence="7">
    <location>
        <begin position="41"/>
        <end position="246"/>
    </location>
</feature>
<feature type="transmembrane region" description="Helical" evidence="6">
    <location>
        <begin position="52"/>
        <end position="70"/>
    </location>
</feature>
<dbReference type="GO" id="GO:0009617">
    <property type="term" value="P:response to bacterium"/>
    <property type="evidence" value="ECO:0007669"/>
    <property type="project" value="InterPro"/>
</dbReference>
<evidence type="ECO:0000256" key="6">
    <source>
        <dbReference type="RuleBase" id="RU363132"/>
    </source>
</evidence>
<evidence type="ECO:0000256" key="3">
    <source>
        <dbReference type="ARBA" id="ARBA00022824"/>
    </source>
</evidence>